<organism evidence="6 7">
    <name type="scientific">Candidatus Nanohalobium constans</name>
    <dbReference type="NCBI Taxonomy" id="2565781"/>
    <lineage>
        <taxon>Archaea</taxon>
        <taxon>Candidatus Nanohalarchaeota</taxon>
        <taxon>Candidatus Nanohalobia</taxon>
        <taxon>Candidatus Nanohalobiales</taxon>
        <taxon>Candidatus Nanohalobiaceae</taxon>
        <taxon>Candidatus Nanohalobium</taxon>
    </lineage>
</organism>
<name>A0A5Q0UER4_9ARCH</name>
<keyword evidence="1 2" id="KW-0175">Coiled coil</keyword>
<dbReference type="InterPro" id="IPR003395">
    <property type="entry name" value="RecF/RecN/SMC_N"/>
</dbReference>
<dbReference type="Pfam" id="PF06470">
    <property type="entry name" value="SMC_hinge"/>
    <property type="match status" value="1"/>
</dbReference>
<evidence type="ECO:0000259" key="4">
    <source>
        <dbReference type="SMART" id="SM00382"/>
    </source>
</evidence>
<dbReference type="OrthoDB" id="25344at2157"/>
<dbReference type="EMBL" id="CP040089">
    <property type="protein sequence ID" value="QGA80073.1"/>
    <property type="molecule type" value="Genomic_DNA"/>
</dbReference>
<evidence type="ECO:0000256" key="2">
    <source>
        <dbReference type="SAM" id="Coils"/>
    </source>
</evidence>
<dbReference type="Proteomes" id="UP000377803">
    <property type="component" value="Chromosome"/>
</dbReference>
<dbReference type="AlphaFoldDB" id="A0A5Q0UER4"/>
<gene>
    <name evidence="6" type="primary">smc</name>
    <name evidence="6" type="ORF">LC1Nh_0166</name>
</gene>
<dbReference type="GeneID" id="42364547"/>
<dbReference type="KEGG" id="ncon:LC1Nh_0166"/>
<feature type="compositionally biased region" description="Acidic residues" evidence="3">
    <location>
        <begin position="557"/>
        <end position="566"/>
    </location>
</feature>
<evidence type="ECO:0000313" key="6">
    <source>
        <dbReference type="EMBL" id="QGA80073.1"/>
    </source>
</evidence>
<dbReference type="InterPro" id="IPR010935">
    <property type="entry name" value="SMC_hinge"/>
</dbReference>
<evidence type="ECO:0000313" key="7">
    <source>
        <dbReference type="Proteomes" id="UP000377803"/>
    </source>
</evidence>
<feature type="compositionally biased region" description="Basic and acidic residues" evidence="3">
    <location>
        <begin position="521"/>
        <end position="533"/>
    </location>
</feature>
<feature type="compositionally biased region" description="Basic and acidic residues" evidence="3">
    <location>
        <begin position="567"/>
        <end position="619"/>
    </location>
</feature>
<evidence type="ECO:0000259" key="5">
    <source>
        <dbReference type="SMART" id="SM00968"/>
    </source>
</evidence>
<dbReference type="SUPFAM" id="SSF75553">
    <property type="entry name" value="Smc hinge domain"/>
    <property type="match status" value="1"/>
</dbReference>
<feature type="compositionally biased region" description="Basic residues" evidence="3">
    <location>
        <begin position="506"/>
        <end position="520"/>
    </location>
</feature>
<dbReference type="GO" id="GO:0005524">
    <property type="term" value="F:ATP binding"/>
    <property type="evidence" value="ECO:0007669"/>
    <property type="project" value="InterPro"/>
</dbReference>
<feature type="coiled-coil region" evidence="2">
    <location>
        <begin position="190"/>
        <end position="349"/>
    </location>
</feature>
<reference evidence="7" key="1">
    <citation type="submission" date="2019-05" db="EMBL/GenBank/DDBJ databases">
        <title>Candidatus Nanohalobium constans, a novel model system to study the DPANN nano-sized archaea: genomic and physiological characterization of a nanoarchaeon co-cultured with its chitinotrophic host.</title>
        <authorList>
            <person name="La Cono V."/>
            <person name="Arcadi E."/>
            <person name="Crisafi F."/>
            <person name="Denaro R."/>
            <person name="La Spada G."/>
            <person name="Messina E."/>
            <person name="Smedile F."/>
            <person name="Toshchakov S.V."/>
            <person name="Shevchenko M.A."/>
            <person name="Golyshin P.N."/>
            <person name="Golyshina O.V."/>
            <person name="Ferrer M."/>
            <person name="Rohde M."/>
            <person name="Mushegian A."/>
            <person name="Sorokin D.Y."/>
            <person name="Giuliano L."/>
            <person name="Yakimov M.M."/>
        </authorList>
    </citation>
    <scope>NUCLEOTIDE SEQUENCE [LARGE SCALE GENOMIC DNA]</scope>
    <source>
        <strain evidence="7">LC1Nh</strain>
    </source>
</reference>
<evidence type="ECO:0000256" key="1">
    <source>
        <dbReference type="ARBA" id="ARBA00023054"/>
    </source>
</evidence>
<dbReference type="InterPro" id="IPR003593">
    <property type="entry name" value="AAA+_ATPase"/>
</dbReference>
<feature type="compositionally biased region" description="Acidic residues" evidence="3">
    <location>
        <begin position="620"/>
        <end position="630"/>
    </location>
</feature>
<dbReference type="Gene3D" id="3.40.50.300">
    <property type="entry name" value="P-loop containing nucleotide triphosphate hydrolases"/>
    <property type="match status" value="2"/>
</dbReference>
<dbReference type="SMART" id="SM00968">
    <property type="entry name" value="SMC_hinge"/>
    <property type="match status" value="1"/>
</dbReference>
<dbReference type="GO" id="GO:0005694">
    <property type="term" value="C:chromosome"/>
    <property type="evidence" value="ECO:0007669"/>
    <property type="project" value="InterPro"/>
</dbReference>
<dbReference type="InterPro" id="IPR027417">
    <property type="entry name" value="P-loop_NTPase"/>
</dbReference>
<feature type="region of interest" description="Disordered" evidence="3">
    <location>
        <begin position="496"/>
        <end position="538"/>
    </location>
</feature>
<feature type="region of interest" description="Disordered" evidence="3">
    <location>
        <begin position="552"/>
        <end position="652"/>
    </location>
</feature>
<dbReference type="Gene3D" id="3.30.70.1620">
    <property type="match status" value="1"/>
</dbReference>
<dbReference type="SUPFAM" id="SSF52540">
    <property type="entry name" value="P-loop containing nucleoside triphosphate hydrolases"/>
    <property type="match status" value="1"/>
</dbReference>
<dbReference type="Gene3D" id="1.20.1060.20">
    <property type="match status" value="1"/>
</dbReference>
<evidence type="ECO:0000256" key="3">
    <source>
        <dbReference type="SAM" id="MobiDB-lite"/>
    </source>
</evidence>
<dbReference type="GO" id="GO:0051276">
    <property type="term" value="P:chromosome organization"/>
    <property type="evidence" value="ECO:0007669"/>
    <property type="project" value="InterPro"/>
</dbReference>
<feature type="coiled-coil region" evidence="2">
    <location>
        <begin position="657"/>
        <end position="701"/>
    </location>
</feature>
<protein>
    <submittedName>
        <fullName evidence="6">Chromosome segregation protein</fullName>
    </submittedName>
</protein>
<sequence length="848" mass="97318">MTEQQLEEETEEPDYGAETKINKVTSKGFKSFQRKTAVPFYNGLTAIVGENGSGKSNIIDAMSFVFGKRSSSLRAEKLTQLIFNGGENRSQADHAKVTITLDNSSGIFDEFLEEGQEVEEVKVGRKVTQAGSSMYKFQGSNCKRSKIDEIARKANIDPDGYHFVRQGKVTEIVEQSDKERRKVVDELSGVAEFDEKKDEAEEELQEVEEKLQEQEIILNEKKDHLEKLKEEKELAIKYRELEERKEKLEASTLEVRKRALSNRLANINTDVSEQRERIKELEDELDEIDEKIDEKQDRIEEIEEQMGGNNDIQHLENRIEKKRGKIENKKDKINDLKDQIEDLKKMKNRGGGNKKRAVKSVLQLDNDKIHGAFEDLISADNRYAVAIDTAAGGHMNDVVVEDAQTATDAINYLKRENIGRARMLPMDKLKDRNRSAKSKMAKKKKGVIGYAADLVNYNNKYDIAVNYVFSDTLIAEDLDSVKNIDGVRVVTLDGDVMSRGGAMSGGKKKKKKGKKSKKLSKSLDPEEKKKEKEEVEEEIEDLRKDIAELKEMKERKEEEEETDEELQQEKKELREELDDLRSERQELYSEQQKLETKVDEVGSKKANLKAELENVKEDQSEYDFDEDEMIGLDSTPEDLKSKKRSVVSKQNSMGPVNMRAIEEYKQKKEEFDEFKDKVSEIRQEKLEIEDMIEEIEQEKRERFMDTLEDLQESFSRLFTELFGGGNGELILEDDDITKGLKIRAAPPKKDPHIIQALSGGEKTMTAIAFVFAILEYEESPFYIMDEIDAALDKTNSKKLSEILKQYADDNQFIVISHNDITVRHADRAYGVSMREGVSQMRSIELDEM</sequence>
<feature type="domain" description="AAA+ ATPase" evidence="4">
    <location>
        <begin position="41"/>
        <end position="841"/>
    </location>
</feature>
<feature type="domain" description="SMC hinge" evidence="5">
    <location>
        <begin position="367"/>
        <end position="485"/>
    </location>
</feature>
<dbReference type="InterPro" id="IPR036277">
    <property type="entry name" value="SMC_hinge_sf"/>
</dbReference>
<proteinExistence type="predicted"/>
<accession>A0A5Q0UER4</accession>
<dbReference type="Pfam" id="PF02463">
    <property type="entry name" value="SMC_N"/>
    <property type="match status" value="1"/>
</dbReference>
<dbReference type="SMART" id="SM00382">
    <property type="entry name" value="AAA"/>
    <property type="match status" value="1"/>
</dbReference>
<dbReference type="PANTHER" id="PTHR43977">
    <property type="entry name" value="STRUCTURAL MAINTENANCE OF CHROMOSOMES PROTEIN 3"/>
    <property type="match status" value="1"/>
</dbReference>
<dbReference type="RefSeq" id="WP_217907061.1">
    <property type="nucleotide sequence ID" value="NZ_CP040089.1"/>
</dbReference>
<keyword evidence="7" id="KW-1185">Reference proteome</keyword>